<protein>
    <submittedName>
        <fullName evidence="1">Uncharacterized protein</fullName>
    </submittedName>
</protein>
<dbReference type="AlphaFoldDB" id="B2BKA3"/>
<organism evidence="1">
    <name type="scientific">uncultured organism Bio4</name>
    <dbReference type="NCBI Taxonomy" id="460931"/>
    <lineage>
        <taxon>unclassified sequences</taxon>
        <taxon>environmental samples</taxon>
    </lineage>
</organism>
<proteinExistence type="predicted"/>
<sequence length="83" mass="9407">MSEVLTQSLTHLLDRAGRTREVKVAFSSYQENGRWSFSCRILLDGLEPKGPDALLVERWLRGQRLGAKGDPQPIVWLKGEDLN</sequence>
<evidence type="ECO:0000313" key="1">
    <source>
        <dbReference type="EMBL" id="ABU51092.1"/>
    </source>
</evidence>
<accession>B2BKA3</accession>
<name>B2BKA3_9ZZZZ</name>
<reference evidence="1" key="1">
    <citation type="submission" date="2007-03" db="EMBL/GenBank/DDBJ databases">
        <title>Diverse metagenome-derived clones inhibiting biofilm formation in Pseudomonas aeruginosa and swarming in Escherichia coli.</title>
        <authorList>
            <person name="Schipper C."/>
            <person name="Steele H.L."/>
            <person name="Streit W.R."/>
        </authorList>
    </citation>
    <scope>NUCLEOTIDE SEQUENCE</scope>
</reference>
<dbReference type="EMBL" id="EF530729">
    <property type="protein sequence ID" value="ABU51092.1"/>
    <property type="molecule type" value="Genomic_DNA"/>
</dbReference>